<accession>A0A495EAU6</accession>
<dbReference type="SUPFAM" id="SSF48452">
    <property type="entry name" value="TPR-like"/>
    <property type="match status" value="1"/>
</dbReference>
<dbReference type="Pfam" id="PF12771">
    <property type="entry name" value="SusD-like_2"/>
    <property type="match status" value="1"/>
</dbReference>
<keyword evidence="2" id="KW-1185">Reference proteome</keyword>
<dbReference type="InterPro" id="IPR011990">
    <property type="entry name" value="TPR-like_helical_dom_sf"/>
</dbReference>
<comment type="caution">
    <text evidence="1">The sequence shown here is derived from an EMBL/GenBank/DDBJ whole genome shotgun (WGS) entry which is preliminary data.</text>
</comment>
<evidence type="ECO:0000313" key="2">
    <source>
        <dbReference type="Proteomes" id="UP000269412"/>
    </source>
</evidence>
<sequence length="485" mass="54625">MKKINKKSIYKLSTLLFTSLFIISCSDYLDVNTDPDSPSDAQITEDVILPGLTTQLSYELAGGYPARASSLWTQQIADDGTSRSISTLFIDDTDINNTWQFGLYTGVLKDANNMISKAEANNNPHYIGIGKVIQAYALSILADFWGEAPWSEAFNENITKPKFDSQESLYNSIDQLLNEANTSLTAAINSNANTNQDLLYDGDLSKWKKLANSLRARYALRLIYAKGTNQADLALTYAMDGFSSNDDDAGYAFEDKEDANNPWAQWEDKWTDIFINKFIVTMLSSNLDPRLNAYALKQEDGNIIGAENGTEIQNSEISMVSNSKAEGELNTNDYFIKNTTSVDWMTYNELLFIVAEAYAHKSDYSNSEIFLKNAVKANLEKLNTNGVLTLSESDINTFINNISIPNNLEGAQKIIIEQKYIANFLQIESYNDYRRTGYPNIPLPIINYSSQIPERFPYPTNSILNNTENVPNTDYKTDKVWWNQK</sequence>
<dbReference type="Gene3D" id="1.25.40.390">
    <property type="match status" value="1"/>
</dbReference>
<reference evidence="1 2" key="1">
    <citation type="submission" date="2018-10" db="EMBL/GenBank/DDBJ databases">
        <title>Genomic Encyclopedia of Archaeal and Bacterial Type Strains, Phase II (KMG-II): from individual species to whole genera.</title>
        <authorList>
            <person name="Goeker M."/>
        </authorList>
    </citation>
    <scope>NUCLEOTIDE SEQUENCE [LARGE SCALE GENOMIC DNA]</scope>
    <source>
        <strain evidence="1 2">DSM 25230</strain>
    </source>
</reference>
<dbReference type="AlphaFoldDB" id="A0A495EAU6"/>
<dbReference type="PROSITE" id="PS51257">
    <property type="entry name" value="PROKAR_LIPOPROTEIN"/>
    <property type="match status" value="1"/>
</dbReference>
<name>A0A495EAU6_9FLAO</name>
<organism evidence="1 2">
    <name type="scientific">Maribacter vaceletii</name>
    <dbReference type="NCBI Taxonomy" id="1206816"/>
    <lineage>
        <taxon>Bacteria</taxon>
        <taxon>Pseudomonadati</taxon>
        <taxon>Bacteroidota</taxon>
        <taxon>Flavobacteriia</taxon>
        <taxon>Flavobacteriales</taxon>
        <taxon>Flavobacteriaceae</taxon>
        <taxon>Maribacter</taxon>
    </lineage>
</organism>
<proteinExistence type="predicted"/>
<dbReference type="Proteomes" id="UP000269412">
    <property type="component" value="Unassembled WGS sequence"/>
</dbReference>
<dbReference type="EMBL" id="RBIQ01000007">
    <property type="protein sequence ID" value="RKR14012.1"/>
    <property type="molecule type" value="Genomic_DNA"/>
</dbReference>
<protein>
    <submittedName>
        <fullName evidence="1">SusD-like starch-binding protein associating with outer membrane</fullName>
    </submittedName>
</protein>
<gene>
    <name evidence="1" type="ORF">CLV91_0081</name>
</gene>
<dbReference type="RefSeq" id="WP_121062859.1">
    <property type="nucleotide sequence ID" value="NZ_RBIQ01000007.1"/>
</dbReference>
<dbReference type="OrthoDB" id="725917at2"/>
<evidence type="ECO:0000313" key="1">
    <source>
        <dbReference type="EMBL" id="RKR14012.1"/>
    </source>
</evidence>
<dbReference type="InterPro" id="IPR041662">
    <property type="entry name" value="SusD-like_2"/>
</dbReference>